<feature type="binding site" evidence="5">
    <location>
        <position position="102"/>
    </location>
    <ligand>
        <name>(2E)-4-hydroxy-3-methylbut-2-enyl diphosphate</name>
        <dbReference type="ChEBI" id="CHEBI:128753"/>
    </ligand>
</feature>
<feature type="binding site" evidence="5">
    <location>
        <position position="251"/>
    </location>
    <ligand>
        <name>isopentenyl diphosphate</name>
        <dbReference type="ChEBI" id="CHEBI:128769"/>
    </ligand>
</feature>
<dbReference type="Pfam" id="PF02401">
    <property type="entry name" value="LYTB"/>
    <property type="match status" value="1"/>
</dbReference>
<dbReference type="HAMAP" id="MF_00191">
    <property type="entry name" value="IspH"/>
    <property type="match status" value="1"/>
</dbReference>
<feature type="binding site" evidence="5">
    <location>
        <position position="252"/>
    </location>
    <ligand>
        <name>isopentenyl diphosphate</name>
        <dbReference type="ChEBI" id="CHEBI:128769"/>
    </ligand>
</feature>
<dbReference type="NCBIfam" id="TIGR00216">
    <property type="entry name" value="ispH_lytB"/>
    <property type="match status" value="1"/>
</dbReference>
<keyword evidence="5" id="KW-0414">Isoprene biosynthesis</keyword>
<evidence type="ECO:0000256" key="3">
    <source>
        <dbReference type="ARBA" id="ARBA00023004"/>
    </source>
</evidence>
<sequence>MKNECLVKGDSFAKLGEKQTKYKQGVIVLEILLAQPRGFCAGVVRAVEIVGLALERYKPPVYVFHEIVHNPHVVNELREKGAVFVNDLDEVPDGAVTIFSSHGVATKVVDEANRKKLNVIDATCPLVTKVHAQAQRYHKEGCEIIIIGHVGHEEIEGTMGSVPGSVHVIVTPEDARSLQIKDPGKLAYVTQTTLSVDDTKDVIAVLRARFPNIKGPDTKDICYASQNRQNAVRELSKQVDLLLVVGARNSSNSNRLREVSTQCGTTAYLIRDETEIQTDWLHNVRKIGITAGTSAPEILIQRVITHLEGLGVETVRSMNGVEEKITFSLPEQLANE</sequence>
<dbReference type="NCBIfam" id="NF002190">
    <property type="entry name" value="PRK01045.1-4"/>
    <property type="match status" value="1"/>
</dbReference>
<comment type="pathway">
    <text evidence="5">Isoprenoid biosynthesis; isopentenyl diphosphate biosynthesis via DXP pathway; isopentenyl diphosphate from 1-deoxy-D-xylulose 5-phosphate: step 6/6.</text>
</comment>
<dbReference type="PANTHER" id="PTHR30426:SF0">
    <property type="entry name" value="4-HYDROXY-3-METHYLBUT-2-ENYL DIPHOSPHATE REDUCTASE"/>
    <property type="match status" value="1"/>
</dbReference>
<feature type="binding site" evidence="5">
    <location>
        <position position="251"/>
    </location>
    <ligand>
        <name>(2E)-4-hydroxy-3-methylbut-2-enyl diphosphate</name>
        <dbReference type="ChEBI" id="CHEBI:128753"/>
    </ligand>
</feature>
<feature type="binding site" evidence="5">
    <location>
        <position position="252"/>
    </location>
    <ligand>
        <name>(2E)-4-hydroxy-3-methylbut-2-enyl diphosphate</name>
        <dbReference type="ChEBI" id="CHEBI:128753"/>
    </ligand>
</feature>
<keyword evidence="5" id="KW-0560">Oxidoreductase</keyword>
<evidence type="ECO:0000256" key="5">
    <source>
        <dbReference type="HAMAP-Rule" id="MF_00191"/>
    </source>
</evidence>
<feature type="binding site" evidence="5">
    <location>
        <position position="192"/>
    </location>
    <ligand>
        <name>(2E)-4-hydroxy-3-methylbut-2-enyl diphosphate</name>
        <dbReference type="ChEBI" id="CHEBI:128753"/>
    </ligand>
</feature>
<feature type="binding site" evidence="5">
    <location>
        <position position="152"/>
    </location>
    <ligand>
        <name>dimethylallyl diphosphate</name>
        <dbReference type="ChEBI" id="CHEBI:57623"/>
    </ligand>
</feature>
<dbReference type="CDD" id="cd13944">
    <property type="entry name" value="lytB_ispH"/>
    <property type="match status" value="1"/>
</dbReference>
<dbReference type="Gene3D" id="3.40.1010.20">
    <property type="entry name" value="4-hydroxy-3-methylbut-2-enyl diphosphate reductase, catalytic domain"/>
    <property type="match status" value="2"/>
</dbReference>
<comment type="catalytic activity">
    <reaction evidence="5">
        <text>dimethylallyl diphosphate + 2 oxidized [2Fe-2S]-[ferredoxin] + H2O = (2E)-4-hydroxy-3-methylbut-2-enyl diphosphate + 2 reduced [2Fe-2S]-[ferredoxin] + 2 H(+)</text>
        <dbReference type="Rhea" id="RHEA:24825"/>
        <dbReference type="Rhea" id="RHEA-COMP:10000"/>
        <dbReference type="Rhea" id="RHEA-COMP:10001"/>
        <dbReference type="ChEBI" id="CHEBI:15377"/>
        <dbReference type="ChEBI" id="CHEBI:15378"/>
        <dbReference type="ChEBI" id="CHEBI:33737"/>
        <dbReference type="ChEBI" id="CHEBI:33738"/>
        <dbReference type="ChEBI" id="CHEBI:57623"/>
        <dbReference type="ChEBI" id="CHEBI:128753"/>
        <dbReference type="EC" id="1.17.7.4"/>
    </reaction>
</comment>
<feature type="binding site" evidence="5">
    <location>
        <position position="251"/>
    </location>
    <ligand>
        <name>dimethylallyl diphosphate</name>
        <dbReference type="ChEBI" id="CHEBI:57623"/>
    </ligand>
</feature>
<proteinExistence type="inferred from homology"/>
<feature type="binding site" evidence="5">
    <location>
        <position position="252"/>
    </location>
    <ligand>
        <name>dimethylallyl diphosphate</name>
        <dbReference type="ChEBI" id="CHEBI:57623"/>
    </ligand>
</feature>
<feature type="binding site" evidence="5">
    <location>
        <position position="152"/>
    </location>
    <ligand>
        <name>isopentenyl diphosphate</name>
        <dbReference type="ChEBI" id="CHEBI:128769"/>
    </ligand>
</feature>
<feature type="binding site" evidence="5">
    <location>
        <position position="294"/>
    </location>
    <ligand>
        <name>isopentenyl diphosphate</name>
        <dbReference type="ChEBI" id="CHEBI:128769"/>
    </ligand>
</feature>
<keyword evidence="3 5" id="KW-0408">Iron</keyword>
<comment type="catalytic activity">
    <reaction evidence="5">
        <text>isopentenyl diphosphate + 2 oxidized [2Fe-2S]-[ferredoxin] + H2O = (2E)-4-hydroxy-3-methylbut-2-enyl diphosphate + 2 reduced [2Fe-2S]-[ferredoxin] + 2 H(+)</text>
        <dbReference type="Rhea" id="RHEA:24488"/>
        <dbReference type="Rhea" id="RHEA-COMP:10000"/>
        <dbReference type="Rhea" id="RHEA-COMP:10001"/>
        <dbReference type="ChEBI" id="CHEBI:15377"/>
        <dbReference type="ChEBI" id="CHEBI:15378"/>
        <dbReference type="ChEBI" id="CHEBI:33737"/>
        <dbReference type="ChEBI" id="CHEBI:33738"/>
        <dbReference type="ChEBI" id="CHEBI:128753"/>
        <dbReference type="ChEBI" id="CHEBI:128769"/>
        <dbReference type="EC" id="1.17.7.4"/>
    </reaction>
</comment>
<name>A0A451ACD3_9GAMM</name>
<organism evidence="6">
    <name type="scientific">Candidatus Kentrum sp. UNK</name>
    <dbReference type="NCBI Taxonomy" id="2126344"/>
    <lineage>
        <taxon>Bacteria</taxon>
        <taxon>Pseudomonadati</taxon>
        <taxon>Pseudomonadota</taxon>
        <taxon>Gammaproteobacteria</taxon>
        <taxon>Candidatus Kentrum</taxon>
    </lineage>
</organism>
<feature type="binding site" evidence="5">
    <location>
        <position position="69"/>
    </location>
    <ligand>
        <name>isopentenyl diphosphate</name>
        <dbReference type="ChEBI" id="CHEBI:128769"/>
    </ligand>
</feature>
<comment type="pathway">
    <text evidence="5">Isoprenoid biosynthesis; dimethylallyl diphosphate biosynthesis; dimethylallyl diphosphate from (2E)-4-hydroxy-3-methylbutenyl diphosphate: step 1/1.</text>
</comment>
<dbReference type="GO" id="GO:0016114">
    <property type="term" value="P:terpenoid biosynthetic process"/>
    <property type="evidence" value="ECO:0007669"/>
    <property type="project" value="UniProtKB-UniRule"/>
</dbReference>
<comment type="similarity">
    <text evidence="5">Belongs to the IspH family.</text>
</comment>
<evidence type="ECO:0000313" key="6">
    <source>
        <dbReference type="EMBL" id="VFK63707.1"/>
    </source>
</evidence>
<feature type="binding site" evidence="5">
    <location>
        <position position="250"/>
    </location>
    <ligand>
        <name>(2E)-4-hydroxy-3-methylbut-2-enyl diphosphate</name>
        <dbReference type="ChEBI" id="CHEBI:128753"/>
    </ligand>
</feature>
<feature type="binding site" evidence="5">
    <location>
        <position position="69"/>
    </location>
    <ligand>
        <name>dimethylallyl diphosphate</name>
        <dbReference type="ChEBI" id="CHEBI:57623"/>
    </ligand>
</feature>
<feature type="binding site" evidence="5">
    <location>
        <position position="250"/>
    </location>
    <ligand>
        <name>isopentenyl diphosphate</name>
        <dbReference type="ChEBI" id="CHEBI:128769"/>
    </ligand>
</feature>
<reference evidence="6" key="1">
    <citation type="submission" date="2019-02" db="EMBL/GenBank/DDBJ databases">
        <authorList>
            <person name="Gruber-Vodicka R. H."/>
            <person name="Seah K. B. B."/>
        </authorList>
    </citation>
    <scope>NUCLEOTIDE SEQUENCE</scope>
    <source>
        <strain evidence="6">BECK_BY8</strain>
    </source>
</reference>
<keyword evidence="2 5" id="KW-0479">Metal-binding</keyword>
<dbReference type="GO" id="GO:0046872">
    <property type="term" value="F:metal ion binding"/>
    <property type="evidence" value="ECO:0007669"/>
    <property type="project" value="UniProtKB-KW"/>
</dbReference>
<evidence type="ECO:0000256" key="4">
    <source>
        <dbReference type="ARBA" id="ARBA00023014"/>
    </source>
</evidence>
<keyword evidence="1 5" id="KW-0004">4Fe-4S</keyword>
<dbReference type="UniPathway" id="UPA00056">
    <property type="reaction ID" value="UER00097"/>
</dbReference>
<dbReference type="GO" id="GO:0050992">
    <property type="term" value="P:dimethylallyl diphosphate biosynthetic process"/>
    <property type="evidence" value="ECO:0007669"/>
    <property type="project" value="UniProtKB-UniRule"/>
</dbReference>
<feature type="binding site" evidence="5">
    <location>
        <position position="222"/>
    </location>
    <ligand>
        <name>[4Fe-4S] cluster</name>
        <dbReference type="ChEBI" id="CHEBI:49883"/>
    </ligand>
</feature>
<comment type="function">
    <text evidence="5">Catalyzes the conversion of 1-hydroxy-2-methyl-2-(E)-butenyl 4-diphosphate (HMBPP) into a mixture of isopentenyl diphosphate (IPP) and dimethylallyl diphosphate (DMAPP). Acts in the terminal step of the DOXP/MEP pathway for isoprenoid precursor biosynthesis.</text>
</comment>
<feature type="binding site" evidence="5">
    <location>
        <position position="40"/>
    </location>
    <ligand>
        <name>[4Fe-4S] cluster</name>
        <dbReference type="ChEBI" id="CHEBI:49883"/>
    </ligand>
</feature>
<comment type="cofactor">
    <cofactor evidence="5">
        <name>[4Fe-4S] cluster</name>
        <dbReference type="ChEBI" id="CHEBI:49883"/>
    </cofactor>
    <text evidence="5">Binds 1 [4Fe-4S] cluster per subunit.</text>
</comment>
<evidence type="ECO:0000256" key="2">
    <source>
        <dbReference type="ARBA" id="ARBA00022723"/>
    </source>
</evidence>
<feature type="binding site" evidence="5">
    <location>
        <position position="124"/>
    </location>
    <ligand>
        <name>[4Fe-4S] cluster</name>
        <dbReference type="ChEBI" id="CHEBI:49883"/>
    </ligand>
</feature>
<feature type="binding site" evidence="5">
    <location>
        <position position="69"/>
    </location>
    <ligand>
        <name>(2E)-4-hydroxy-3-methylbut-2-enyl diphosphate</name>
        <dbReference type="ChEBI" id="CHEBI:128753"/>
    </ligand>
</feature>
<dbReference type="GO" id="GO:0051539">
    <property type="term" value="F:4 iron, 4 sulfur cluster binding"/>
    <property type="evidence" value="ECO:0007669"/>
    <property type="project" value="UniProtKB-UniRule"/>
</dbReference>
<feature type="binding site" evidence="5">
    <location>
        <position position="250"/>
    </location>
    <ligand>
        <name>dimethylallyl diphosphate</name>
        <dbReference type="ChEBI" id="CHEBI:57623"/>
    </ligand>
</feature>
<feature type="binding site" evidence="5">
    <location>
        <position position="102"/>
    </location>
    <ligand>
        <name>isopentenyl diphosphate</name>
        <dbReference type="ChEBI" id="CHEBI:128769"/>
    </ligand>
</feature>
<dbReference type="GO" id="GO:0019288">
    <property type="term" value="P:isopentenyl diphosphate biosynthetic process, methylerythritol 4-phosphate pathway"/>
    <property type="evidence" value="ECO:0007669"/>
    <property type="project" value="UniProtKB-UniRule"/>
</dbReference>
<feature type="active site" description="Proton donor" evidence="5">
    <location>
        <position position="154"/>
    </location>
</feature>
<dbReference type="AlphaFoldDB" id="A0A451ACD3"/>
<keyword evidence="4 5" id="KW-0411">Iron-sulfur</keyword>
<dbReference type="Gene3D" id="3.40.50.11270">
    <property type="match status" value="1"/>
</dbReference>
<dbReference type="PANTHER" id="PTHR30426">
    <property type="entry name" value="4-HYDROXY-3-METHYLBUT-2-ENYL DIPHOSPHATE REDUCTASE"/>
    <property type="match status" value="1"/>
</dbReference>
<dbReference type="EMBL" id="CAADFZ010000036">
    <property type="protein sequence ID" value="VFK63707.1"/>
    <property type="molecule type" value="Genomic_DNA"/>
</dbReference>
<dbReference type="NCBIfam" id="NF002188">
    <property type="entry name" value="PRK01045.1-2"/>
    <property type="match status" value="1"/>
</dbReference>
<dbReference type="UniPathway" id="UPA00059">
    <property type="reaction ID" value="UER00105"/>
</dbReference>
<dbReference type="GO" id="GO:0051745">
    <property type="term" value="F:4-hydroxy-3-methylbut-2-enyl diphosphate reductase activity"/>
    <property type="evidence" value="ECO:0007669"/>
    <property type="project" value="UniProtKB-UniRule"/>
</dbReference>
<feature type="binding site" evidence="5">
    <location>
        <position position="152"/>
    </location>
    <ligand>
        <name>(2E)-4-hydroxy-3-methylbut-2-enyl diphosphate</name>
        <dbReference type="ChEBI" id="CHEBI:128753"/>
    </ligand>
</feature>
<feature type="binding site" evidence="5">
    <location>
        <position position="294"/>
    </location>
    <ligand>
        <name>(2E)-4-hydroxy-3-methylbut-2-enyl diphosphate</name>
        <dbReference type="ChEBI" id="CHEBI:128753"/>
    </ligand>
</feature>
<protein>
    <recommendedName>
        <fullName evidence="5">4-hydroxy-3-methylbut-2-enyl diphosphate reductase</fullName>
        <shortName evidence="5">HMBPP reductase</shortName>
        <ecNumber evidence="5">1.17.7.4</ecNumber>
    </recommendedName>
</protein>
<dbReference type="EC" id="1.17.7.4" evidence="5"/>
<accession>A0A451ACD3</accession>
<gene>
    <name evidence="5" type="primary">ispH</name>
    <name evidence="6" type="ORF">BECKUNK1418G_GA0071005_10366</name>
</gene>
<feature type="binding site" evidence="5">
    <location>
        <position position="294"/>
    </location>
    <ligand>
        <name>dimethylallyl diphosphate</name>
        <dbReference type="ChEBI" id="CHEBI:57623"/>
    </ligand>
</feature>
<dbReference type="InterPro" id="IPR003451">
    <property type="entry name" value="LytB/IspH"/>
</dbReference>
<evidence type="ECO:0000256" key="1">
    <source>
        <dbReference type="ARBA" id="ARBA00022485"/>
    </source>
</evidence>
<feature type="binding site" evidence="5">
    <location>
        <position position="102"/>
    </location>
    <ligand>
        <name>dimethylallyl diphosphate</name>
        <dbReference type="ChEBI" id="CHEBI:57623"/>
    </ligand>
</feature>